<dbReference type="Gene3D" id="3.30.200.20">
    <property type="entry name" value="Phosphorylase Kinase, domain 1"/>
    <property type="match status" value="1"/>
</dbReference>
<dbReference type="GO" id="GO:0005509">
    <property type="term" value="F:calcium ion binding"/>
    <property type="evidence" value="ECO:0007669"/>
    <property type="project" value="InterPro"/>
</dbReference>
<reference evidence="12 13" key="1">
    <citation type="submission" date="2019-11" db="EMBL/GenBank/DDBJ databases">
        <title>Whole genome sequence of Oryza granulata.</title>
        <authorList>
            <person name="Li W."/>
        </authorList>
    </citation>
    <scope>NUCLEOTIDE SEQUENCE [LARGE SCALE GENOMIC DNA]</scope>
    <source>
        <strain evidence="13">cv. Menghai</strain>
        <tissue evidence="12">Leaf</tissue>
    </source>
</reference>
<dbReference type="InterPro" id="IPR018097">
    <property type="entry name" value="EGF_Ca-bd_CS"/>
</dbReference>
<dbReference type="AlphaFoldDB" id="A0A6G1F4C4"/>
<feature type="binding site" evidence="9">
    <location>
        <position position="325"/>
    </location>
    <ligand>
        <name>ATP</name>
        <dbReference type="ChEBI" id="CHEBI:30616"/>
    </ligand>
</feature>
<protein>
    <recommendedName>
        <fullName evidence="11">Protein kinase domain-containing protein</fullName>
    </recommendedName>
</protein>
<proteinExistence type="predicted"/>
<feature type="non-terminal residue" evidence="12">
    <location>
        <position position="340"/>
    </location>
</feature>
<evidence type="ECO:0000256" key="6">
    <source>
        <dbReference type="ARBA" id="ARBA00022840"/>
    </source>
</evidence>
<keyword evidence="10" id="KW-0812">Transmembrane</keyword>
<dbReference type="InterPro" id="IPR001881">
    <property type="entry name" value="EGF-like_Ca-bd_dom"/>
</dbReference>
<dbReference type="InterPro" id="IPR025287">
    <property type="entry name" value="WAK_GUB"/>
</dbReference>
<keyword evidence="4" id="KW-0732">Signal</keyword>
<dbReference type="EMBL" id="SPHZ02000001">
    <property type="protein sequence ID" value="KAF0931757.1"/>
    <property type="molecule type" value="Genomic_DNA"/>
</dbReference>
<dbReference type="PANTHER" id="PTHR27005">
    <property type="entry name" value="WALL-ASSOCIATED RECEPTOR KINASE-LIKE 21"/>
    <property type="match status" value="1"/>
</dbReference>
<dbReference type="InterPro" id="IPR009030">
    <property type="entry name" value="Growth_fac_rcpt_cys_sf"/>
</dbReference>
<dbReference type="CDD" id="cd00054">
    <property type="entry name" value="EGF_CA"/>
    <property type="match status" value="1"/>
</dbReference>
<dbReference type="OrthoDB" id="651308at2759"/>
<evidence type="ECO:0000256" key="3">
    <source>
        <dbReference type="ARBA" id="ARBA00022679"/>
    </source>
</evidence>
<gene>
    <name evidence="12" type="ORF">E2562_005742</name>
</gene>
<dbReference type="Gene3D" id="2.10.25.10">
    <property type="entry name" value="Laminin"/>
    <property type="match status" value="1"/>
</dbReference>
<keyword evidence="8" id="KW-0325">Glycoprotein</keyword>
<sequence>YNPRRKVQCSTSCGGMDIPFPFGVEEGCFANERFRLNCTKDNIIVCELGEAQYHVTAISLENGTITVSSMLNDTDYEKEDIIVQTSNNGGISFTGPVEDEFDLSMDYAIIIRWAVANLTCEKAVEKNTTYACRSSHSHCLHVTHRGTFMGYRCNCSSGYEGNPYIEDGCTDIDECSLPNHCNGTCQNLPGNYICTSCPHKKEYDPVKRKCVTSAKQRNLLFGIVIGIGCGLGSILIALGAMILANKWKKGIQKRIRRAYFKKNQGLLLEQLISDESATNKTKIFSLEELEEATNNFDATRVLGRGGHGTVYKGILSDQRVVAIKKSKIVEQTEIDQFINE</sequence>
<dbReference type="PROSITE" id="PS01187">
    <property type="entry name" value="EGF_CA"/>
    <property type="match status" value="1"/>
</dbReference>
<feature type="transmembrane region" description="Helical" evidence="10">
    <location>
        <begin position="219"/>
        <end position="244"/>
    </location>
</feature>
<dbReference type="FunFam" id="2.10.25.10:FF:000583">
    <property type="entry name" value="Os02g0633066 protein"/>
    <property type="match status" value="1"/>
</dbReference>
<keyword evidence="6 9" id="KW-0067">ATP-binding</keyword>
<dbReference type="GO" id="GO:0005886">
    <property type="term" value="C:plasma membrane"/>
    <property type="evidence" value="ECO:0007669"/>
    <property type="project" value="TreeGrafter"/>
</dbReference>
<dbReference type="SUPFAM" id="SSF56112">
    <property type="entry name" value="Protein kinase-like (PK-like)"/>
    <property type="match status" value="1"/>
</dbReference>
<dbReference type="InterPro" id="IPR011009">
    <property type="entry name" value="Kinase-like_dom_sf"/>
</dbReference>
<dbReference type="Proteomes" id="UP000479710">
    <property type="component" value="Unassembled WGS sequence"/>
</dbReference>
<evidence type="ECO:0000256" key="9">
    <source>
        <dbReference type="PROSITE-ProRule" id="PRU10141"/>
    </source>
</evidence>
<organism evidence="12 13">
    <name type="scientific">Oryza meyeriana var. granulata</name>
    <dbReference type="NCBI Taxonomy" id="110450"/>
    <lineage>
        <taxon>Eukaryota</taxon>
        <taxon>Viridiplantae</taxon>
        <taxon>Streptophyta</taxon>
        <taxon>Embryophyta</taxon>
        <taxon>Tracheophyta</taxon>
        <taxon>Spermatophyta</taxon>
        <taxon>Magnoliopsida</taxon>
        <taxon>Liliopsida</taxon>
        <taxon>Poales</taxon>
        <taxon>Poaceae</taxon>
        <taxon>BOP clade</taxon>
        <taxon>Oryzoideae</taxon>
        <taxon>Oryzeae</taxon>
        <taxon>Oryzinae</taxon>
        <taxon>Oryza</taxon>
        <taxon>Oryza meyeriana</taxon>
    </lineage>
</organism>
<dbReference type="GO" id="GO:0007166">
    <property type="term" value="P:cell surface receptor signaling pathway"/>
    <property type="evidence" value="ECO:0007669"/>
    <property type="project" value="InterPro"/>
</dbReference>
<dbReference type="InterPro" id="IPR017441">
    <property type="entry name" value="Protein_kinase_ATP_BS"/>
</dbReference>
<keyword evidence="7" id="KW-1015">Disulfide bond</keyword>
<evidence type="ECO:0000256" key="1">
    <source>
        <dbReference type="ARBA" id="ARBA00004479"/>
    </source>
</evidence>
<evidence type="ECO:0000313" key="12">
    <source>
        <dbReference type="EMBL" id="KAF0931757.1"/>
    </source>
</evidence>
<keyword evidence="2" id="KW-0723">Serine/threonine-protein kinase</keyword>
<keyword evidence="10" id="KW-1133">Transmembrane helix</keyword>
<evidence type="ECO:0000256" key="8">
    <source>
        <dbReference type="ARBA" id="ARBA00023180"/>
    </source>
</evidence>
<dbReference type="PROSITE" id="PS00107">
    <property type="entry name" value="PROTEIN_KINASE_ATP"/>
    <property type="match status" value="1"/>
</dbReference>
<dbReference type="GO" id="GO:0030247">
    <property type="term" value="F:polysaccharide binding"/>
    <property type="evidence" value="ECO:0007669"/>
    <property type="project" value="InterPro"/>
</dbReference>
<evidence type="ECO:0000256" key="4">
    <source>
        <dbReference type="ARBA" id="ARBA00022729"/>
    </source>
</evidence>
<evidence type="ECO:0000256" key="10">
    <source>
        <dbReference type="SAM" id="Phobius"/>
    </source>
</evidence>
<feature type="non-terminal residue" evidence="12">
    <location>
        <position position="1"/>
    </location>
</feature>
<dbReference type="Pfam" id="PF13947">
    <property type="entry name" value="GUB_WAK_bind"/>
    <property type="match status" value="1"/>
</dbReference>
<feature type="domain" description="Protein kinase" evidence="11">
    <location>
        <begin position="296"/>
        <end position="340"/>
    </location>
</feature>
<dbReference type="GO" id="GO:0005524">
    <property type="term" value="F:ATP binding"/>
    <property type="evidence" value="ECO:0007669"/>
    <property type="project" value="UniProtKB-UniRule"/>
</dbReference>
<keyword evidence="13" id="KW-1185">Reference proteome</keyword>
<evidence type="ECO:0000259" key="11">
    <source>
        <dbReference type="PROSITE" id="PS50011"/>
    </source>
</evidence>
<keyword evidence="3" id="KW-0808">Transferase</keyword>
<keyword evidence="2" id="KW-0418">Kinase</keyword>
<keyword evidence="10" id="KW-0472">Membrane</keyword>
<accession>A0A6G1F4C4</accession>
<keyword evidence="5 9" id="KW-0547">Nucleotide-binding</keyword>
<evidence type="ECO:0000256" key="7">
    <source>
        <dbReference type="ARBA" id="ARBA00023157"/>
    </source>
</evidence>
<dbReference type="GO" id="GO:0004674">
    <property type="term" value="F:protein serine/threonine kinase activity"/>
    <property type="evidence" value="ECO:0007669"/>
    <property type="project" value="UniProtKB-KW"/>
</dbReference>
<comment type="subcellular location">
    <subcellularLocation>
        <location evidence="1">Membrane</location>
        <topology evidence="1">Single-pass type I membrane protein</topology>
    </subcellularLocation>
</comment>
<evidence type="ECO:0000256" key="2">
    <source>
        <dbReference type="ARBA" id="ARBA00022527"/>
    </source>
</evidence>
<dbReference type="SUPFAM" id="SSF57184">
    <property type="entry name" value="Growth factor receptor domain"/>
    <property type="match status" value="1"/>
</dbReference>
<dbReference type="InterPro" id="IPR045274">
    <property type="entry name" value="WAK-like"/>
</dbReference>
<dbReference type="PROSITE" id="PS50011">
    <property type="entry name" value="PROTEIN_KINASE_DOM"/>
    <property type="match status" value="1"/>
</dbReference>
<dbReference type="InterPro" id="IPR000719">
    <property type="entry name" value="Prot_kinase_dom"/>
</dbReference>
<evidence type="ECO:0000256" key="5">
    <source>
        <dbReference type="ARBA" id="ARBA00022741"/>
    </source>
</evidence>
<dbReference type="PANTHER" id="PTHR27005:SF283">
    <property type="entry name" value="OS02G0633066 PROTEIN"/>
    <property type="match status" value="1"/>
</dbReference>
<comment type="caution">
    <text evidence="12">The sequence shown here is derived from an EMBL/GenBank/DDBJ whole genome shotgun (WGS) entry which is preliminary data.</text>
</comment>
<dbReference type="SMART" id="SM00179">
    <property type="entry name" value="EGF_CA"/>
    <property type="match status" value="1"/>
</dbReference>
<evidence type="ECO:0000313" key="13">
    <source>
        <dbReference type="Proteomes" id="UP000479710"/>
    </source>
</evidence>
<name>A0A6G1F4C4_9ORYZ</name>